<accession>A0A1G9U1C4</accession>
<dbReference type="OrthoDB" id="9843162at2"/>
<protein>
    <submittedName>
        <fullName evidence="1">Uncharacterized protein</fullName>
    </submittedName>
</protein>
<dbReference type="RefSeq" id="WP_089688110.1">
    <property type="nucleotide sequence ID" value="NZ_FNFO01000015.1"/>
</dbReference>
<gene>
    <name evidence="1" type="ORF">SAMN05421823_11558</name>
</gene>
<reference evidence="1 2" key="1">
    <citation type="submission" date="2016-10" db="EMBL/GenBank/DDBJ databases">
        <authorList>
            <person name="de Groot N.N."/>
        </authorList>
    </citation>
    <scope>NUCLEOTIDE SEQUENCE [LARGE SCALE GENOMIC DNA]</scope>
    <source>
        <strain evidence="1 2">DSM 25186</strain>
    </source>
</reference>
<dbReference type="AlphaFoldDB" id="A0A1G9U1C4"/>
<sequence length="296" mass="33821">MTRFTLPDALNVPFQGGPDDELNTLRLRYLKKELRENPAVKAGYIRQGVQAFLPGMQKLIDRLPKGSQLLITPSASNTNRIPVLLAVAMQKQRPDLQLINLREKMVRVLHETESKVKDNYAVRAVDPRRYRIHQQLVQRASVLHQAPLYLLDDSISEGDTTMMLHRELSRAGIHAQGGILTAVARERYHVRTSDLTRLYEKLLPHCPKDYSREALAQELYQVFAGFPRKKLLNFERSCSIGSLRKHPLQAFDFLRQTATYLVAASLDPHQVVQRLAQFQASQVRAESPERKRGVGR</sequence>
<evidence type="ECO:0000313" key="1">
    <source>
        <dbReference type="EMBL" id="SDM53817.1"/>
    </source>
</evidence>
<keyword evidence="2" id="KW-1185">Reference proteome</keyword>
<name>A0A1G9U1C4_9BACT</name>
<evidence type="ECO:0000313" key="2">
    <source>
        <dbReference type="Proteomes" id="UP000198510"/>
    </source>
</evidence>
<dbReference type="EMBL" id="FNFO01000015">
    <property type="protein sequence ID" value="SDM53817.1"/>
    <property type="molecule type" value="Genomic_DNA"/>
</dbReference>
<dbReference type="Proteomes" id="UP000198510">
    <property type="component" value="Unassembled WGS sequence"/>
</dbReference>
<proteinExistence type="predicted"/>
<dbReference type="STRING" id="1075417.SAMN05421823_11558"/>
<organism evidence="1 2">
    <name type="scientific">Catalinimonas alkaloidigena</name>
    <dbReference type="NCBI Taxonomy" id="1075417"/>
    <lineage>
        <taxon>Bacteria</taxon>
        <taxon>Pseudomonadati</taxon>
        <taxon>Bacteroidota</taxon>
        <taxon>Cytophagia</taxon>
        <taxon>Cytophagales</taxon>
        <taxon>Catalimonadaceae</taxon>
        <taxon>Catalinimonas</taxon>
    </lineage>
</organism>